<dbReference type="PANTHER" id="PTHR47221">
    <property type="entry name" value="FIBRINOGEN ALPHA CHAIN"/>
    <property type="match status" value="1"/>
</dbReference>
<keyword evidence="4 9" id="KW-0732">Signal</keyword>
<dbReference type="RefSeq" id="XP_030639118.1">
    <property type="nucleotide sequence ID" value="XM_030783258.1"/>
</dbReference>
<dbReference type="PROSITE" id="PS00514">
    <property type="entry name" value="FIBRINOGEN_C_1"/>
    <property type="match status" value="1"/>
</dbReference>
<name>A0A6J2W4D9_CHACN</name>
<keyword evidence="11" id="KW-1185">Reference proteome</keyword>
<comment type="subcellular location">
    <subcellularLocation>
        <location evidence="1">Secreted</location>
    </subcellularLocation>
</comment>
<evidence type="ECO:0000256" key="8">
    <source>
        <dbReference type="SAM" id="Coils"/>
    </source>
</evidence>
<dbReference type="Pfam" id="PF00147">
    <property type="entry name" value="Fibrinogen_C"/>
    <property type="match status" value="1"/>
</dbReference>
<dbReference type="CDD" id="cd00087">
    <property type="entry name" value="FReD"/>
    <property type="match status" value="1"/>
</dbReference>
<evidence type="ECO:0000256" key="5">
    <source>
        <dbReference type="ARBA" id="ARBA00023054"/>
    </source>
</evidence>
<accession>A0A6J2W4D9</accession>
<dbReference type="OrthoDB" id="7735366at2759"/>
<reference evidence="12" key="1">
    <citation type="submission" date="2025-08" db="UniProtKB">
        <authorList>
            <consortium name="RefSeq"/>
        </authorList>
    </citation>
    <scope>IDENTIFICATION</scope>
</reference>
<dbReference type="SUPFAM" id="SSF56496">
    <property type="entry name" value="Fibrinogen C-terminal domain-like"/>
    <property type="match status" value="1"/>
</dbReference>
<dbReference type="Gene3D" id="3.90.215.10">
    <property type="entry name" value="Gamma Fibrinogen, chain A, domain 1"/>
    <property type="match status" value="1"/>
</dbReference>
<protein>
    <submittedName>
        <fullName evidence="12">Angiopoietin-1-like</fullName>
    </submittedName>
</protein>
<dbReference type="PROSITE" id="PS51406">
    <property type="entry name" value="FIBRINOGEN_C_2"/>
    <property type="match status" value="1"/>
</dbReference>
<sequence>MMWRNSFWNLLLLWLSMVPFRAFAVENSPVETLTGNSVGGSGRVTRRYDSVQRGECTYTFILPENDGTKTACWPGRGDKRYYGNGFQRDVSQEKQSLYSQRIQHLEVAMENNTQWLQRIEGYVKESLQAGMNQLQHDAVQNHTAAILDLGTSILSQTAHHTRRLTDMETQVLNQTSRLEIQLLENSLSTNKLETQLLRQTTEISKLYEQNRLLEQRMQEMEARHRQELANLKAERAELQGLLANQSTVIQNLELSLEQTTNNCTALQNQQLLLQDAVASLVKLCSRDKDKAVIPTTLKQADEQRKFRDCADLFRAGFNRSGVYTIHITMEDTKKVYCNMESAGGGWTVIQNRKDGTLDFHRTWKEYKMGFGTPSGEHWLGNEFVFQLTNQRQYTLRVELTDWDGQHVFSQYDRFQIASEKRNYRLFLRSHSGTAGRQSSLVINGADFSTKDVDNDNCICKCALMLTGGWWFDACGPSNLNGMYYTYGQNTGKLNGIKWHYFKGSSYSLRATAMMIRPLDF</sequence>
<dbReference type="AlphaFoldDB" id="A0A6J2W4D9"/>
<evidence type="ECO:0000256" key="9">
    <source>
        <dbReference type="SAM" id="SignalP"/>
    </source>
</evidence>
<organism evidence="11 12">
    <name type="scientific">Chanos chanos</name>
    <name type="common">Milkfish</name>
    <name type="synonym">Mugil chanos</name>
    <dbReference type="NCBI Taxonomy" id="29144"/>
    <lineage>
        <taxon>Eukaryota</taxon>
        <taxon>Metazoa</taxon>
        <taxon>Chordata</taxon>
        <taxon>Craniata</taxon>
        <taxon>Vertebrata</taxon>
        <taxon>Euteleostomi</taxon>
        <taxon>Actinopterygii</taxon>
        <taxon>Neopterygii</taxon>
        <taxon>Teleostei</taxon>
        <taxon>Ostariophysi</taxon>
        <taxon>Gonorynchiformes</taxon>
        <taxon>Chanidae</taxon>
        <taxon>Chanos</taxon>
    </lineage>
</organism>
<feature type="coiled-coil region" evidence="8">
    <location>
        <begin position="203"/>
        <end position="269"/>
    </location>
</feature>
<dbReference type="InterPro" id="IPR057439">
    <property type="entry name" value="ANG-1/2/4"/>
</dbReference>
<dbReference type="InterPro" id="IPR014716">
    <property type="entry name" value="Fibrinogen_a/b/g_C_1"/>
</dbReference>
<dbReference type="InterPro" id="IPR037579">
    <property type="entry name" value="FIB_ANG-like"/>
</dbReference>
<dbReference type="SMART" id="SM00186">
    <property type="entry name" value="FBG"/>
    <property type="match status" value="1"/>
</dbReference>
<keyword evidence="2" id="KW-0964">Secreted</keyword>
<evidence type="ECO:0000256" key="3">
    <source>
        <dbReference type="ARBA" id="ARBA00022657"/>
    </source>
</evidence>
<feature type="signal peptide" evidence="9">
    <location>
        <begin position="1"/>
        <end position="24"/>
    </location>
</feature>
<evidence type="ECO:0000313" key="11">
    <source>
        <dbReference type="Proteomes" id="UP000504632"/>
    </source>
</evidence>
<dbReference type="NCBIfam" id="NF040941">
    <property type="entry name" value="GGGWT_bact"/>
    <property type="match status" value="1"/>
</dbReference>
<gene>
    <name evidence="12" type="primary">LOC115819757</name>
</gene>
<dbReference type="InterPro" id="IPR020837">
    <property type="entry name" value="Fibrinogen_CS"/>
</dbReference>
<dbReference type="InterPro" id="IPR036056">
    <property type="entry name" value="Fibrinogen-like_C"/>
</dbReference>
<evidence type="ECO:0000256" key="7">
    <source>
        <dbReference type="ARBA" id="ARBA00023180"/>
    </source>
</evidence>
<dbReference type="Proteomes" id="UP000504632">
    <property type="component" value="Chromosome 8"/>
</dbReference>
<dbReference type="Gene3D" id="4.10.530.10">
    <property type="entry name" value="Gamma-fibrinogen Carboxyl Terminal Fragment, domain 2"/>
    <property type="match status" value="1"/>
</dbReference>
<dbReference type="FunFam" id="4.10.530.10:FF:000001">
    <property type="entry name" value="angiopoietin-2 isoform X1"/>
    <property type="match status" value="1"/>
</dbReference>
<dbReference type="PANTHER" id="PTHR47221:SF6">
    <property type="entry name" value="FIBRINOGEN ALPHA CHAIN"/>
    <property type="match status" value="1"/>
</dbReference>
<dbReference type="InterPro" id="IPR002181">
    <property type="entry name" value="Fibrinogen_a/b/g_C_dom"/>
</dbReference>
<evidence type="ECO:0000256" key="4">
    <source>
        <dbReference type="ARBA" id="ARBA00022729"/>
    </source>
</evidence>
<keyword evidence="5 8" id="KW-0175">Coiled coil</keyword>
<dbReference type="Pfam" id="PF25443">
    <property type="entry name" value="ANG-1"/>
    <property type="match status" value="1"/>
</dbReference>
<proteinExistence type="predicted"/>
<feature type="chain" id="PRO_5026984997" evidence="9">
    <location>
        <begin position="25"/>
        <end position="520"/>
    </location>
</feature>
<evidence type="ECO:0000256" key="1">
    <source>
        <dbReference type="ARBA" id="ARBA00004613"/>
    </source>
</evidence>
<dbReference type="GO" id="GO:0005576">
    <property type="term" value="C:extracellular region"/>
    <property type="evidence" value="ECO:0007669"/>
    <property type="project" value="UniProtKB-SubCell"/>
</dbReference>
<evidence type="ECO:0000256" key="2">
    <source>
        <dbReference type="ARBA" id="ARBA00022525"/>
    </source>
</evidence>
<evidence type="ECO:0000256" key="6">
    <source>
        <dbReference type="ARBA" id="ARBA00023157"/>
    </source>
</evidence>
<dbReference type="FunFam" id="3.90.215.10:FF:000001">
    <property type="entry name" value="Tenascin isoform 1"/>
    <property type="match status" value="1"/>
</dbReference>
<keyword evidence="3" id="KW-0037">Angiogenesis</keyword>
<keyword evidence="7" id="KW-0325">Glycoprotein</keyword>
<keyword evidence="6" id="KW-1015">Disulfide bond</keyword>
<dbReference type="GO" id="GO:0007596">
    <property type="term" value="P:blood coagulation"/>
    <property type="evidence" value="ECO:0007669"/>
    <property type="project" value="InterPro"/>
</dbReference>
<feature type="domain" description="Fibrinogen C-terminal" evidence="10">
    <location>
        <begin position="300"/>
        <end position="519"/>
    </location>
</feature>
<evidence type="ECO:0000313" key="12">
    <source>
        <dbReference type="RefSeq" id="XP_030639118.1"/>
    </source>
</evidence>
<dbReference type="GO" id="GO:0001525">
    <property type="term" value="P:angiogenesis"/>
    <property type="evidence" value="ECO:0007669"/>
    <property type="project" value="UniProtKB-KW"/>
</dbReference>
<dbReference type="InParanoid" id="A0A6J2W4D9"/>
<evidence type="ECO:0000259" key="10">
    <source>
        <dbReference type="PROSITE" id="PS51406"/>
    </source>
</evidence>
<dbReference type="GeneID" id="115819757"/>